<dbReference type="STRING" id="684364.F4P431"/>
<keyword evidence="11" id="KW-1185">Reference proteome</keyword>
<accession>F4P431</accession>
<dbReference type="GO" id="GO:0030870">
    <property type="term" value="C:Mre11 complex"/>
    <property type="evidence" value="ECO:0000318"/>
    <property type="project" value="GO_Central"/>
</dbReference>
<evidence type="ECO:0000256" key="2">
    <source>
        <dbReference type="ARBA" id="ARBA00004286"/>
    </source>
</evidence>
<dbReference type="Pfam" id="PF00498">
    <property type="entry name" value="FHA"/>
    <property type="match status" value="1"/>
</dbReference>
<dbReference type="PROSITE" id="PS50006">
    <property type="entry name" value="FHA_DOMAIN"/>
    <property type="match status" value="1"/>
</dbReference>
<keyword evidence="5" id="KW-0234">DNA repair</keyword>
<dbReference type="EMBL" id="GL882885">
    <property type="protein sequence ID" value="EGF79967.1"/>
    <property type="molecule type" value="Genomic_DNA"/>
</dbReference>
<comment type="subcellular location">
    <subcellularLocation>
        <location evidence="2">Chromosome</location>
    </subcellularLocation>
    <subcellularLocation>
        <location evidence="1">Nucleus</location>
    </subcellularLocation>
</comment>
<feature type="compositionally biased region" description="Basic and acidic residues" evidence="8">
    <location>
        <begin position="940"/>
        <end position="950"/>
    </location>
</feature>
<dbReference type="PANTHER" id="PTHR12162:SF0">
    <property type="entry name" value="NIBRIN"/>
    <property type="match status" value="1"/>
</dbReference>
<dbReference type="CDD" id="cd22667">
    <property type="entry name" value="FHA_NBN"/>
    <property type="match status" value="1"/>
</dbReference>
<dbReference type="Gene3D" id="3.40.50.10190">
    <property type="entry name" value="BRCT domain"/>
    <property type="match status" value="1"/>
</dbReference>
<dbReference type="OrthoDB" id="552194at2759"/>
<dbReference type="GO" id="GO:0003684">
    <property type="term" value="F:damaged DNA binding"/>
    <property type="evidence" value="ECO:0000318"/>
    <property type="project" value="GO_Central"/>
</dbReference>
<evidence type="ECO:0000256" key="3">
    <source>
        <dbReference type="ARBA" id="ARBA00022454"/>
    </source>
</evidence>
<evidence type="ECO:0000256" key="1">
    <source>
        <dbReference type="ARBA" id="ARBA00004123"/>
    </source>
</evidence>
<dbReference type="SUPFAM" id="SSF49879">
    <property type="entry name" value="SMAD/FHA domain"/>
    <property type="match status" value="1"/>
</dbReference>
<dbReference type="InterPro" id="IPR040227">
    <property type="entry name" value="Nibrin-rel"/>
</dbReference>
<dbReference type="Proteomes" id="UP000007241">
    <property type="component" value="Unassembled WGS sequence"/>
</dbReference>
<keyword evidence="4" id="KW-0227">DNA damage</keyword>
<evidence type="ECO:0000256" key="4">
    <source>
        <dbReference type="ARBA" id="ARBA00022763"/>
    </source>
</evidence>
<evidence type="ECO:0000256" key="5">
    <source>
        <dbReference type="ARBA" id="ARBA00023204"/>
    </source>
</evidence>
<keyword evidence="6" id="KW-0539">Nucleus</keyword>
<proteinExistence type="inferred from homology"/>
<comment type="similarity">
    <text evidence="7">Belongs to the Nibrin family.</text>
</comment>
<dbReference type="InterPro" id="IPR000253">
    <property type="entry name" value="FHA_dom"/>
</dbReference>
<dbReference type="PANTHER" id="PTHR12162">
    <property type="entry name" value="NIBRIN-RELATED"/>
    <property type="match status" value="1"/>
</dbReference>
<dbReference type="SUPFAM" id="SSF52113">
    <property type="entry name" value="BRCT domain"/>
    <property type="match status" value="1"/>
</dbReference>
<dbReference type="InterPro" id="IPR036420">
    <property type="entry name" value="BRCT_dom_sf"/>
</dbReference>
<dbReference type="GO" id="GO:0007095">
    <property type="term" value="P:mitotic G2 DNA damage checkpoint signaling"/>
    <property type="evidence" value="ECO:0000318"/>
    <property type="project" value="GO_Central"/>
</dbReference>
<dbReference type="HOGENOM" id="CLU_298080_0_0_1"/>
<evidence type="ECO:0000256" key="7">
    <source>
        <dbReference type="ARBA" id="ARBA00044757"/>
    </source>
</evidence>
<feature type="compositionally biased region" description="Polar residues" evidence="8">
    <location>
        <begin position="952"/>
        <end position="968"/>
    </location>
</feature>
<evidence type="ECO:0000256" key="8">
    <source>
        <dbReference type="SAM" id="MobiDB-lite"/>
    </source>
</evidence>
<dbReference type="FunFam" id="3.40.50.10190:FF:000075">
    <property type="entry name" value="Nijmegen breakage syndrome 1 protein"/>
    <property type="match status" value="1"/>
</dbReference>
<evidence type="ECO:0000313" key="11">
    <source>
        <dbReference type="Proteomes" id="UP000007241"/>
    </source>
</evidence>
<gene>
    <name evidence="10" type="ORF">BATDEDRAFT_35282</name>
</gene>
<feature type="domain" description="FHA" evidence="9">
    <location>
        <begin position="40"/>
        <end position="101"/>
    </location>
</feature>
<dbReference type="GO" id="GO:0000724">
    <property type="term" value="P:double-strand break repair via homologous recombination"/>
    <property type="evidence" value="ECO:0000318"/>
    <property type="project" value="GO_Central"/>
</dbReference>
<name>F4P431_BATDJ</name>
<reference evidence="10 11" key="1">
    <citation type="submission" date="2009-12" db="EMBL/GenBank/DDBJ databases">
        <title>The draft genome of Batrachochytrium dendrobatidis.</title>
        <authorList>
            <consortium name="US DOE Joint Genome Institute (JGI-PGF)"/>
            <person name="Kuo A."/>
            <person name="Salamov A."/>
            <person name="Schmutz J."/>
            <person name="Lucas S."/>
            <person name="Pitluck S."/>
            <person name="Rosenblum E."/>
            <person name="Stajich J."/>
            <person name="Eisen M."/>
            <person name="Grigoriev I.V."/>
        </authorList>
    </citation>
    <scope>NUCLEOTIDE SEQUENCE [LARGE SCALE GENOMIC DNA]</scope>
    <source>
        <strain evidence="11">JAM81 / FGSC 10211</strain>
    </source>
</reference>
<evidence type="ECO:0000259" key="9">
    <source>
        <dbReference type="PROSITE" id="PS50006"/>
    </source>
</evidence>
<evidence type="ECO:0000256" key="6">
    <source>
        <dbReference type="ARBA" id="ARBA00023242"/>
    </source>
</evidence>
<dbReference type="GO" id="GO:0005694">
    <property type="term" value="C:chromosome"/>
    <property type="evidence" value="ECO:0007669"/>
    <property type="project" value="UniProtKB-SubCell"/>
</dbReference>
<feature type="region of interest" description="Disordered" evidence="8">
    <location>
        <begin position="940"/>
        <end position="969"/>
    </location>
</feature>
<sequence>MWFLVSACLGNHGWIRLHHVLTFDISITYHRIWLKPGSTVTIGRKGADITLPNRTISRLHATISVATVSESKQSVSTHSYPAVTVTDSGSKYGTYIGTAEQRVNGILELTDGQTIRFGSITDHVLFRLVRENLVVCTSGLKSQMRTNTRAIAAEYDISVTTVFGLECTHLLMNYIQITAKVVQALATARPIISIDFIKAFATVDAMDYKAPDSSKFLPPHDQLPWPNVSFLADERRLALFSGIDFILFSQTEAMNEIVTASGGKTHIHQFADPSKPSQAEYAALKYTMETTPRFLIVIPKDLHIAALTQPLLGELERMGFIKACITHDQIALAIVYVSVEKAIETPRINTPIKANTATITANADLPEMHIVDNTPLARIKGNFPGNSGQLKTLHSIKAIPKMDSILTPPAPLSAIQYSPSIYSSVAASPSICSQLATGVIETPGSLFQNTPVARNSSTYNIRSKPLQNIFSLGSTVAKQNPNERSVVESANVVLPQKEPVHLAQNSRFPASTLSIESVLPSLFSGKVGRPATASGNTPSPVYLQRITKPKNNSTTPVMAVDTPSTTPQAAISQMLSIESIINTGDNAISTVLTKTTPAACNVNDLMDFMFDPAETSTSKQTKNTAMNANSAAKSTDESIVVSQAASSTVLSMPISDFNNSMVSDIPLSNANEMAPCSPTTHSLKVFIQPQPIIAVLPTSPPKKAPTAILVPNKRGTDLVMDLFDDGLSGLAPVKIRKLVKSTQNTEKGLGANEAVEYSLQSQFRQEISQNFGSEHGKVTSFAQRLGMTAHDLCDPSSKTPIEQDMSSLPHMELDVGKKRLPVFTKPNQGTLESTQIKRIKSVDVQSKSFECMTKTATVAEPFQSRSQASKPMVDKYAAPPALSEKGILTIVSDTTRQLKEIKVEQQRLDHDVVITTGRQPHTTPTEELLVIVEFDVARKPPKDAEHEKGRKNTSGISNKMDNTLNGSHRQTESIDKLVNFKRFQSKGKKRVGQDYSTQHGRTILDMYID</sequence>
<protein>
    <recommendedName>
        <fullName evidence="9">FHA domain-containing protein</fullName>
    </recommendedName>
</protein>
<evidence type="ECO:0000313" key="10">
    <source>
        <dbReference type="EMBL" id="EGF79967.1"/>
    </source>
</evidence>
<dbReference type="Gene3D" id="2.60.200.20">
    <property type="match status" value="1"/>
</dbReference>
<dbReference type="GeneID" id="18240716"/>
<organism evidence="10 11">
    <name type="scientific">Batrachochytrium dendrobatidis (strain JAM81 / FGSC 10211)</name>
    <name type="common">Frog chytrid fungus</name>
    <dbReference type="NCBI Taxonomy" id="684364"/>
    <lineage>
        <taxon>Eukaryota</taxon>
        <taxon>Fungi</taxon>
        <taxon>Fungi incertae sedis</taxon>
        <taxon>Chytridiomycota</taxon>
        <taxon>Chytridiomycota incertae sedis</taxon>
        <taxon>Chytridiomycetes</taxon>
        <taxon>Rhizophydiales</taxon>
        <taxon>Rhizophydiales incertae sedis</taxon>
        <taxon>Batrachochytrium</taxon>
    </lineage>
</organism>
<dbReference type="CDD" id="cd17741">
    <property type="entry name" value="BRCT_nibrin"/>
    <property type="match status" value="1"/>
</dbReference>
<dbReference type="AlphaFoldDB" id="F4P431"/>
<dbReference type="RefSeq" id="XP_006679564.1">
    <property type="nucleotide sequence ID" value="XM_006679501.1"/>
</dbReference>
<keyword evidence="3" id="KW-0158">Chromosome</keyword>
<dbReference type="InParanoid" id="F4P431"/>
<dbReference type="InterPro" id="IPR008984">
    <property type="entry name" value="SMAD_FHA_dom_sf"/>
</dbReference>